<feature type="signal peptide" evidence="2">
    <location>
        <begin position="1"/>
        <end position="18"/>
    </location>
</feature>
<evidence type="ECO:0000256" key="2">
    <source>
        <dbReference type="SAM" id="SignalP"/>
    </source>
</evidence>
<sequence>MVSLALLTLLAVSPRVLIYTATEGYRHESIETATAALFKLGQEHKIDFDHMEDRTLFNDNNLAKYDALLFLNNNDEVLDESGKQAFQRYLNKGGNYVGVHGGGACLYNTTFYQREALFLITILTFNPRPSPPAQPSSPSSQPPLDLDLDHEVEHGLPDIAQPRRGPPRQAASQCAAIQPKFRAAGRCDPCIERGPASRCNKRWPSCGKCIHFGTTDQCYGAQENQDDPDGNDRTDSRARPTIRGNSHPPLIPSRAALPAPRRSASPRRRVSTAPSIPTAPLPIDDGARHLLLQQAQEELANAQARVAALQQDAATSTYAPRLPAPVPPTPIPVTIGGLNVGQVRSTTDPLPPVAQGVLVNPEFSFVPKAVVDLFTKKNWSSHISLRYLTDEYCQQVNWHDQLRDTMHFDSGSGTWVTSSAELPDLSESLLAFVQWMRAFQRLLAILRSMSHPRTPYWEAHGHIVEHHPSLTSNWPLVLAYDIAMRRHSVLDRSLDVSIFQERVFNDLRPQFERRAMEDFVRGLYATETTRRAPAAEARTARGQLQIAAGPSSAPTRASGSSSQGKPLWCFVCGGSAHTSRTCRATAQVSGKELVTTRSADGKNWVIDAAIETISAPSAAAAPTLLALAGLDFKGSDPRIVVTPLLVQPWTVALQHAHALPKFNDLLTGIVEGFRIGVHSSLAATTIYPNHLSARSRPDIILNHIAKEVAAGRYTSPFSPDSLSLLIGHFRASPLGVVDKPSSPGKFCVIQDFSFPRSDLCSLSFNSEINPDDFCCTWGFFQDVVEIILKLPPGSEAATFDVDAAYRRMPVHPSDQNHIVVHWEGQCWIDHCVPFGAASSNGIFGCPVVKWVDDFLYFRAPSQLQPLSFGYAESDILRLGDLLGLPWKAAKTKPFANTFQYLGFDWTISQPRVTIPPEKCAKFIAKISSWLHSGPATLRSTESVLGSLIHCALAVPLGRLRVAGIARFTSSFSHAYKDRFKTRVIPDYAKEDAAWWLDILLQPNCGSSLSLPPPFIDIPCFVDASTSFGVGLHLGGRVRAWALKKGWKSAGRDIGWAEMIALELALLALAAAGYSNCSIIIHSDNQGVIGAFQTGRSRNTHQNAALQRIQSLALDRNIQVSLIYVHTDENLADAPSRGITASTDTHFPSFDLPSHLDKWLRPVK</sequence>
<feature type="compositionally biased region" description="Low complexity" evidence="1">
    <location>
        <begin position="252"/>
        <end position="263"/>
    </location>
</feature>
<dbReference type="SUPFAM" id="SSF52317">
    <property type="entry name" value="Class I glutamine amidotransferase-like"/>
    <property type="match status" value="1"/>
</dbReference>
<evidence type="ECO:0000313" key="5">
    <source>
        <dbReference type="Proteomes" id="UP000044841"/>
    </source>
</evidence>
<feature type="region of interest" description="Disordered" evidence="1">
    <location>
        <begin position="129"/>
        <end position="148"/>
    </location>
</feature>
<dbReference type="PANTHER" id="PTHR33050:SF7">
    <property type="entry name" value="RIBONUCLEASE H"/>
    <property type="match status" value="1"/>
</dbReference>
<dbReference type="Pfam" id="PF06283">
    <property type="entry name" value="ThuA"/>
    <property type="match status" value="1"/>
</dbReference>
<dbReference type="InterPro" id="IPR043502">
    <property type="entry name" value="DNA/RNA_pol_sf"/>
</dbReference>
<keyword evidence="2" id="KW-0732">Signal</keyword>
<feature type="chain" id="PRO_5005502191" evidence="2">
    <location>
        <begin position="19"/>
        <end position="1163"/>
    </location>
</feature>
<protein>
    <submittedName>
        <fullName evidence="4">Alpha-mannosidase 2C1</fullName>
    </submittedName>
</protein>
<dbReference type="InterPro" id="IPR029062">
    <property type="entry name" value="Class_I_gatase-like"/>
</dbReference>
<reference evidence="4 5" key="1">
    <citation type="submission" date="2015-07" db="EMBL/GenBank/DDBJ databases">
        <authorList>
            <person name="Noorani M."/>
        </authorList>
    </citation>
    <scope>NUCLEOTIDE SEQUENCE [LARGE SCALE GENOMIC DNA]</scope>
    <source>
        <strain evidence="4">BBA 69670</strain>
    </source>
</reference>
<feature type="domain" description="ThuA-like" evidence="3">
    <location>
        <begin position="15"/>
        <end position="113"/>
    </location>
</feature>
<evidence type="ECO:0000256" key="1">
    <source>
        <dbReference type="SAM" id="MobiDB-lite"/>
    </source>
</evidence>
<dbReference type="EMBL" id="CYGV01000336">
    <property type="protein sequence ID" value="CUA68220.1"/>
    <property type="molecule type" value="Genomic_DNA"/>
</dbReference>
<dbReference type="InterPro" id="IPR029010">
    <property type="entry name" value="ThuA-like"/>
</dbReference>
<evidence type="ECO:0000259" key="3">
    <source>
        <dbReference type="Pfam" id="PF06283"/>
    </source>
</evidence>
<feature type="region of interest" description="Disordered" evidence="1">
    <location>
        <begin position="531"/>
        <end position="563"/>
    </location>
</feature>
<dbReference type="SUPFAM" id="SSF56672">
    <property type="entry name" value="DNA/RNA polymerases"/>
    <property type="match status" value="1"/>
</dbReference>
<evidence type="ECO:0000313" key="4">
    <source>
        <dbReference type="EMBL" id="CUA68220.1"/>
    </source>
</evidence>
<gene>
    <name evidence="4" type="ORF">RSOLAG22IIIB_07750</name>
</gene>
<name>A0A0K6FPM2_9AGAM</name>
<dbReference type="AlphaFoldDB" id="A0A0K6FPM2"/>
<keyword evidence="5" id="KW-1185">Reference proteome</keyword>
<feature type="region of interest" description="Disordered" evidence="1">
    <location>
        <begin position="219"/>
        <end position="282"/>
    </location>
</feature>
<organism evidence="4 5">
    <name type="scientific">Rhizoctonia solani</name>
    <dbReference type="NCBI Taxonomy" id="456999"/>
    <lineage>
        <taxon>Eukaryota</taxon>
        <taxon>Fungi</taxon>
        <taxon>Dikarya</taxon>
        <taxon>Basidiomycota</taxon>
        <taxon>Agaricomycotina</taxon>
        <taxon>Agaricomycetes</taxon>
        <taxon>Cantharellales</taxon>
        <taxon>Ceratobasidiaceae</taxon>
        <taxon>Rhizoctonia</taxon>
    </lineage>
</organism>
<dbReference type="Proteomes" id="UP000044841">
    <property type="component" value="Unassembled WGS sequence"/>
</dbReference>
<proteinExistence type="predicted"/>
<feature type="compositionally biased region" description="Low complexity" evidence="1">
    <location>
        <begin position="531"/>
        <end position="562"/>
    </location>
</feature>
<dbReference type="PANTHER" id="PTHR33050">
    <property type="entry name" value="REVERSE TRANSCRIPTASE DOMAIN-CONTAINING PROTEIN"/>
    <property type="match status" value="1"/>
</dbReference>
<dbReference type="Gene3D" id="3.40.50.880">
    <property type="match status" value="1"/>
</dbReference>
<accession>A0A0K6FPM2</accession>
<dbReference type="InterPro" id="IPR052055">
    <property type="entry name" value="Hepadnavirus_pol/RT"/>
</dbReference>